<name>A0A2T9Y2X7_9FUNG</name>
<organism evidence="1 2">
    <name type="scientific">Smittium simulii</name>
    <dbReference type="NCBI Taxonomy" id="133385"/>
    <lineage>
        <taxon>Eukaryota</taxon>
        <taxon>Fungi</taxon>
        <taxon>Fungi incertae sedis</taxon>
        <taxon>Zoopagomycota</taxon>
        <taxon>Kickxellomycotina</taxon>
        <taxon>Harpellomycetes</taxon>
        <taxon>Harpellales</taxon>
        <taxon>Legeriomycetaceae</taxon>
        <taxon>Smittium</taxon>
    </lineage>
</organism>
<reference evidence="1 2" key="1">
    <citation type="journal article" date="2018" name="MBio">
        <title>Comparative Genomics Reveals the Core Gene Toolbox for the Fungus-Insect Symbiosis.</title>
        <authorList>
            <person name="Wang Y."/>
            <person name="Stata M."/>
            <person name="Wang W."/>
            <person name="Stajich J.E."/>
            <person name="White M.M."/>
            <person name="Moncalvo J.M."/>
        </authorList>
    </citation>
    <scope>NUCLEOTIDE SEQUENCE [LARGE SCALE GENOMIC DNA]</scope>
    <source>
        <strain evidence="1 2">SWE-8-4</strain>
    </source>
</reference>
<dbReference type="Proteomes" id="UP000245383">
    <property type="component" value="Unassembled WGS sequence"/>
</dbReference>
<comment type="caution">
    <text evidence="1">The sequence shown here is derived from an EMBL/GenBank/DDBJ whole genome shotgun (WGS) entry which is preliminary data.</text>
</comment>
<dbReference type="EMBL" id="MBFR01000624">
    <property type="protein sequence ID" value="PVU86663.1"/>
    <property type="molecule type" value="Genomic_DNA"/>
</dbReference>
<proteinExistence type="predicted"/>
<keyword evidence="2" id="KW-1185">Reference proteome</keyword>
<evidence type="ECO:0000313" key="2">
    <source>
        <dbReference type="Proteomes" id="UP000245383"/>
    </source>
</evidence>
<evidence type="ECO:0000313" key="1">
    <source>
        <dbReference type="EMBL" id="PVU86663.1"/>
    </source>
</evidence>
<dbReference type="AlphaFoldDB" id="A0A2T9Y2X7"/>
<protein>
    <submittedName>
        <fullName evidence="1">Uncharacterized protein</fullName>
    </submittedName>
</protein>
<accession>A0A2T9Y2X7</accession>
<sequence length="350" mass="40674">MQENFFEALNDLTEKGAQQAQATEAQNIECVNPHKRAIALTIEVESYPRLIDAITSLETGFFRSSIPEGKKKGTIYECSKFIKIKYTLPSLNEAATPAVRKNNAALYRIQMALANMTSPIDDYVHKKLKDPATKIKSNDDLEFAHLMQKLLSDVASNITQAKIKSLHKSIELPGKHIKRLQQRTGAERIVPFVRASRMCMTQHPQRRIPLNTPFKPIIVANFSNTPRKQELSVNSQKFSRRKKTLIVPRSWTRLTGRKWQREQLDRSRVQNQDLQSIIYHTKEDRRLLNSPRLLETQKLCRGEIFQNRIPDINMQNNKDKILHNLSRPRRRHYAHSDTPEAQEIFFLQWN</sequence>
<gene>
    <name evidence="1" type="ORF">BB561_006605</name>
</gene>
<dbReference type="OrthoDB" id="5545891at2759"/>